<keyword evidence="2" id="KW-0812">Transmembrane</keyword>
<evidence type="ECO:0000256" key="1">
    <source>
        <dbReference type="SAM" id="MobiDB-lite"/>
    </source>
</evidence>
<keyword evidence="2" id="KW-0472">Membrane</keyword>
<feature type="region of interest" description="Disordered" evidence="1">
    <location>
        <begin position="1"/>
        <end position="22"/>
    </location>
</feature>
<dbReference type="InterPro" id="IPR021460">
    <property type="entry name" value="DUF3112"/>
</dbReference>
<gene>
    <name evidence="3" type="ORF">EJ08DRAFT_698420</name>
</gene>
<dbReference type="EMBL" id="MU007048">
    <property type="protein sequence ID" value="KAF2429278.1"/>
    <property type="molecule type" value="Genomic_DNA"/>
</dbReference>
<feature type="transmembrane region" description="Helical" evidence="2">
    <location>
        <begin position="37"/>
        <end position="59"/>
    </location>
</feature>
<evidence type="ECO:0000313" key="3">
    <source>
        <dbReference type="EMBL" id="KAF2429278.1"/>
    </source>
</evidence>
<feature type="compositionally biased region" description="Low complexity" evidence="1">
    <location>
        <begin position="1"/>
        <end position="10"/>
    </location>
</feature>
<accession>A0A9P4TXW5</accession>
<dbReference type="Pfam" id="PF11309">
    <property type="entry name" value="DUF3112"/>
    <property type="match status" value="1"/>
</dbReference>
<evidence type="ECO:0000256" key="2">
    <source>
        <dbReference type="SAM" id="Phobius"/>
    </source>
</evidence>
<protein>
    <submittedName>
        <fullName evidence="3">Uncharacterized protein</fullName>
    </submittedName>
</protein>
<feature type="transmembrane region" description="Helical" evidence="2">
    <location>
        <begin position="229"/>
        <end position="246"/>
    </location>
</feature>
<feature type="region of interest" description="Disordered" evidence="1">
    <location>
        <begin position="399"/>
        <end position="474"/>
    </location>
</feature>
<feature type="compositionally biased region" description="Low complexity" evidence="1">
    <location>
        <begin position="427"/>
        <end position="446"/>
    </location>
</feature>
<dbReference type="AlphaFoldDB" id="A0A9P4TXW5"/>
<proteinExistence type="predicted"/>
<feature type="transmembrane region" description="Helical" evidence="2">
    <location>
        <begin position="71"/>
        <end position="94"/>
    </location>
</feature>
<feature type="transmembrane region" description="Helical" evidence="2">
    <location>
        <begin position="146"/>
        <end position="171"/>
    </location>
</feature>
<sequence>MASLLPAGNGPNSGGPRGPLSPPYPAQTQGYGGLPAIIPDVPICAIYLILYLAGAAAHMTIFQKNKKQGHLFVMSAMTFGFCMCRLMTFALRIAWSMHPRNVRVAIASNIFVAAGTPLIYVINLIFAHRIIRAQHPRLGWHRALSILARLTIALIVLVLVALITVSVQSSYTLSTNTRRIDRDIQLMGTTFYTFIALLPFPMVLIGLVLPRRIRTERFGKGRFRTKIAVLLTSTFLLTFRAIWGTTTSWLPPVPLTRSTPFYFSKPVFYTIQLLTELLVVYLYAFVRVDLRFYTPTGQRNSYVDLSNTLPTHAAEASTKPERSFSFLQQPYRPSTGATVRIYSEEELFDDTKTLADTLRYSSTSLQLDRANGNWELKRHGMMDANSTIYTPSYYGDEDLSSTHRSSIQRNSLNRSSMQRSSVRFESPPRGSSSRARSNSGSESGRSVRFKTKAEEEPETVPPVPKVSSRWSGAI</sequence>
<evidence type="ECO:0000313" key="4">
    <source>
        <dbReference type="Proteomes" id="UP000800235"/>
    </source>
</evidence>
<keyword evidence="4" id="KW-1185">Reference proteome</keyword>
<dbReference type="OrthoDB" id="3357002at2759"/>
<dbReference type="Proteomes" id="UP000800235">
    <property type="component" value="Unassembled WGS sequence"/>
</dbReference>
<name>A0A9P4TXW5_9PEZI</name>
<organism evidence="3 4">
    <name type="scientific">Tothia fuscella</name>
    <dbReference type="NCBI Taxonomy" id="1048955"/>
    <lineage>
        <taxon>Eukaryota</taxon>
        <taxon>Fungi</taxon>
        <taxon>Dikarya</taxon>
        <taxon>Ascomycota</taxon>
        <taxon>Pezizomycotina</taxon>
        <taxon>Dothideomycetes</taxon>
        <taxon>Pleosporomycetidae</taxon>
        <taxon>Venturiales</taxon>
        <taxon>Cylindrosympodiaceae</taxon>
        <taxon>Tothia</taxon>
    </lineage>
</organism>
<feature type="transmembrane region" description="Helical" evidence="2">
    <location>
        <begin position="106"/>
        <end position="126"/>
    </location>
</feature>
<feature type="transmembrane region" description="Helical" evidence="2">
    <location>
        <begin position="191"/>
        <end position="209"/>
    </location>
</feature>
<feature type="compositionally biased region" description="Polar residues" evidence="1">
    <location>
        <begin position="402"/>
        <end position="423"/>
    </location>
</feature>
<comment type="caution">
    <text evidence="3">The sequence shown here is derived from an EMBL/GenBank/DDBJ whole genome shotgun (WGS) entry which is preliminary data.</text>
</comment>
<dbReference type="PANTHER" id="PTHR35184">
    <property type="entry name" value="YALI0C10208P"/>
    <property type="match status" value="1"/>
</dbReference>
<feature type="transmembrane region" description="Helical" evidence="2">
    <location>
        <begin position="266"/>
        <end position="286"/>
    </location>
</feature>
<keyword evidence="2" id="KW-1133">Transmembrane helix</keyword>
<reference evidence="3" key="1">
    <citation type="journal article" date="2020" name="Stud. Mycol.">
        <title>101 Dothideomycetes genomes: a test case for predicting lifestyles and emergence of pathogens.</title>
        <authorList>
            <person name="Haridas S."/>
            <person name="Albert R."/>
            <person name="Binder M."/>
            <person name="Bloem J."/>
            <person name="Labutti K."/>
            <person name="Salamov A."/>
            <person name="Andreopoulos B."/>
            <person name="Baker S."/>
            <person name="Barry K."/>
            <person name="Bills G."/>
            <person name="Bluhm B."/>
            <person name="Cannon C."/>
            <person name="Castanera R."/>
            <person name="Culley D."/>
            <person name="Daum C."/>
            <person name="Ezra D."/>
            <person name="Gonzalez J."/>
            <person name="Henrissat B."/>
            <person name="Kuo A."/>
            <person name="Liang C."/>
            <person name="Lipzen A."/>
            <person name="Lutzoni F."/>
            <person name="Magnuson J."/>
            <person name="Mondo S."/>
            <person name="Nolan M."/>
            <person name="Ohm R."/>
            <person name="Pangilinan J."/>
            <person name="Park H.-J."/>
            <person name="Ramirez L."/>
            <person name="Alfaro M."/>
            <person name="Sun H."/>
            <person name="Tritt A."/>
            <person name="Yoshinaga Y."/>
            <person name="Zwiers L.-H."/>
            <person name="Turgeon B."/>
            <person name="Goodwin S."/>
            <person name="Spatafora J."/>
            <person name="Crous P."/>
            <person name="Grigoriev I."/>
        </authorList>
    </citation>
    <scope>NUCLEOTIDE SEQUENCE</scope>
    <source>
        <strain evidence="3">CBS 130266</strain>
    </source>
</reference>
<dbReference type="PANTHER" id="PTHR35184:SF1">
    <property type="entry name" value="INTEGRAL MEMBRANE PROTEIN"/>
    <property type="match status" value="1"/>
</dbReference>